<evidence type="ECO:0000313" key="2">
    <source>
        <dbReference type="Proteomes" id="UP001176059"/>
    </source>
</evidence>
<name>A0AA38JRI8_9AGAR</name>
<gene>
    <name evidence="1" type="ORF">DFJ43DRAFT_183467</name>
</gene>
<dbReference type="Proteomes" id="UP001176059">
    <property type="component" value="Unassembled WGS sequence"/>
</dbReference>
<sequence length="77" mass="9070">MSLLLFIISPLCSLYIPVLDFLTVSKTVASHCSRVSEAPYRDKEVRLRFTYTFCINIRIFITTCIRNRINTFIHFIH</sequence>
<reference evidence="1" key="2">
    <citation type="journal article" date="2023" name="Proc. Natl. Acad. Sci. U.S.A.">
        <title>A global phylogenomic analysis of the shiitake genus Lentinula.</title>
        <authorList>
            <person name="Sierra-Patev S."/>
            <person name="Min B."/>
            <person name="Naranjo-Ortiz M."/>
            <person name="Looney B."/>
            <person name="Konkel Z."/>
            <person name="Slot J.C."/>
            <person name="Sakamoto Y."/>
            <person name="Steenwyk J.L."/>
            <person name="Rokas A."/>
            <person name="Carro J."/>
            <person name="Camarero S."/>
            <person name="Ferreira P."/>
            <person name="Molpeceres G."/>
            <person name="Ruiz-Duenas F.J."/>
            <person name="Serrano A."/>
            <person name="Henrissat B."/>
            <person name="Drula E."/>
            <person name="Hughes K.W."/>
            <person name="Mata J.L."/>
            <person name="Ishikawa N.K."/>
            <person name="Vargas-Isla R."/>
            <person name="Ushijima S."/>
            <person name="Smith C.A."/>
            <person name="Donoghue J."/>
            <person name="Ahrendt S."/>
            <person name="Andreopoulos W."/>
            <person name="He G."/>
            <person name="LaButti K."/>
            <person name="Lipzen A."/>
            <person name="Ng V."/>
            <person name="Riley R."/>
            <person name="Sandor L."/>
            <person name="Barry K."/>
            <person name="Martinez A.T."/>
            <person name="Xiao Y."/>
            <person name="Gibbons J.G."/>
            <person name="Terashima K."/>
            <person name="Grigoriev I.V."/>
            <person name="Hibbett D."/>
        </authorList>
    </citation>
    <scope>NUCLEOTIDE SEQUENCE</scope>
    <source>
        <strain evidence="1">ET3784</strain>
    </source>
</reference>
<organism evidence="1 2">
    <name type="scientific">Lentinula guzmanii</name>
    <dbReference type="NCBI Taxonomy" id="2804957"/>
    <lineage>
        <taxon>Eukaryota</taxon>
        <taxon>Fungi</taxon>
        <taxon>Dikarya</taxon>
        <taxon>Basidiomycota</taxon>
        <taxon>Agaricomycotina</taxon>
        <taxon>Agaricomycetes</taxon>
        <taxon>Agaricomycetidae</taxon>
        <taxon>Agaricales</taxon>
        <taxon>Marasmiineae</taxon>
        <taxon>Omphalotaceae</taxon>
        <taxon>Lentinula</taxon>
    </lineage>
</organism>
<evidence type="ECO:0000313" key="1">
    <source>
        <dbReference type="EMBL" id="KAJ3734076.1"/>
    </source>
</evidence>
<comment type="caution">
    <text evidence="1">The sequence shown here is derived from an EMBL/GenBank/DDBJ whole genome shotgun (WGS) entry which is preliminary data.</text>
</comment>
<dbReference type="EMBL" id="JANVFO010000015">
    <property type="protein sequence ID" value="KAJ3734076.1"/>
    <property type="molecule type" value="Genomic_DNA"/>
</dbReference>
<reference evidence="1" key="1">
    <citation type="submission" date="2022-08" db="EMBL/GenBank/DDBJ databases">
        <authorList>
            <consortium name="DOE Joint Genome Institute"/>
            <person name="Min B."/>
            <person name="Sierra-Patev S."/>
            <person name="Naranjo-Ortiz M."/>
            <person name="Looney B."/>
            <person name="Konkel Z."/>
            <person name="Slot J.C."/>
            <person name="Sakamoto Y."/>
            <person name="Steenwyk J.L."/>
            <person name="Rokas A."/>
            <person name="Carro J."/>
            <person name="Camarero S."/>
            <person name="Ferreira P."/>
            <person name="Molpeceres G."/>
            <person name="Ruiz-duenas F.J."/>
            <person name="Serrano A."/>
            <person name="Henrissat B."/>
            <person name="Drula E."/>
            <person name="Hughes K.W."/>
            <person name="Mata J.L."/>
            <person name="Ishikawa N.K."/>
            <person name="Vargas-Isla R."/>
            <person name="Ushijima S."/>
            <person name="Smith C.A."/>
            <person name="Ahrendt S."/>
            <person name="Andreopoulos W."/>
            <person name="He G."/>
            <person name="LaButti K."/>
            <person name="Lipzen A."/>
            <person name="Ng V."/>
            <person name="Riley R."/>
            <person name="Sandor L."/>
            <person name="Barry K."/>
            <person name="Martinez A.T."/>
            <person name="Xiao Y."/>
            <person name="Gibbons J.G."/>
            <person name="Terashima K."/>
            <person name="Hibbett D.S."/>
            <person name="Grigoriev I.V."/>
        </authorList>
    </citation>
    <scope>NUCLEOTIDE SEQUENCE</scope>
    <source>
        <strain evidence="1">ET3784</strain>
    </source>
</reference>
<keyword evidence="2" id="KW-1185">Reference proteome</keyword>
<accession>A0AA38JRI8</accession>
<proteinExistence type="predicted"/>
<protein>
    <submittedName>
        <fullName evidence="1">Uncharacterized protein</fullName>
    </submittedName>
</protein>
<dbReference type="AlphaFoldDB" id="A0AA38JRI8"/>